<dbReference type="Pfam" id="PF14907">
    <property type="entry name" value="NTP_transf_5"/>
    <property type="match status" value="1"/>
</dbReference>
<accession>A0A9X1JN73</accession>
<evidence type="ECO:0000313" key="1">
    <source>
        <dbReference type="EMBL" id="MBV7269260.1"/>
    </source>
</evidence>
<keyword evidence="2" id="KW-1185">Reference proteome</keyword>
<name>A0A9X1JN73_9FLAO</name>
<reference evidence="1" key="1">
    <citation type="submission" date="2021-04" db="EMBL/GenBank/DDBJ databases">
        <authorList>
            <person name="Pira H."/>
            <person name="Risdian C."/>
            <person name="Wink J."/>
        </authorList>
    </citation>
    <scope>NUCLEOTIDE SEQUENCE</scope>
    <source>
        <strain evidence="1">WHY3</strain>
    </source>
</reference>
<dbReference type="RefSeq" id="WP_218545891.1">
    <property type="nucleotide sequence ID" value="NZ_JAGSPD010000006.1"/>
</dbReference>
<sequence length="354" mass="41902">MDNLATTYQHIADILSFETTDSELEKTLSNPKFNWDAIVVEGSKHLILPALYCRLKAKGLLLVLPDELNTYLEEITSINRNRNTSILKQVHILSQLLNQHNVNHLFLKGTALLAADYYNDIAERMIGDIDILVDLKQLDFAFNLLQNNGYTPIEQTFGDTFFEHKHLPRLKTKKNISAVELHRKLFVTYKEKELSNANLLAYKRKKNNVSIPSQEHLFNHNILNYQINDYGNLYNGISFRSIYDTISLQRRQKMDITTYKNRVFKKYFRLAGLFFEDIQKMSGLKTNFTTAFYHYKLRHRVFYKFWNRLLKLTHFFTILLKRIPYLLTNKAYRKALFADRRRVYNYFISILNNS</sequence>
<dbReference type="Proteomes" id="UP001138894">
    <property type="component" value="Unassembled WGS sequence"/>
</dbReference>
<dbReference type="InterPro" id="IPR039498">
    <property type="entry name" value="NTP_transf_5"/>
</dbReference>
<dbReference type="AlphaFoldDB" id="A0A9X1JN73"/>
<dbReference type="EMBL" id="JAGSPD010000006">
    <property type="protein sequence ID" value="MBV7269260.1"/>
    <property type="molecule type" value="Genomic_DNA"/>
</dbReference>
<gene>
    <name evidence="1" type="ORF">KCG49_08670</name>
</gene>
<evidence type="ECO:0000313" key="2">
    <source>
        <dbReference type="Proteomes" id="UP001138894"/>
    </source>
</evidence>
<organism evidence="1 2">
    <name type="scientific">Winogradskyella luteola</name>
    <dbReference type="NCBI Taxonomy" id="2828330"/>
    <lineage>
        <taxon>Bacteria</taxon>
        <taxon>Pseudomonadati</taxon>
        <taxon>Bacteroidota</taxon>
        <taxon>Flavobacteriia</taxon>
        <taxon>Flavobacteriales</taxon>
        <taxon>Flavobacteriaceae</taxon>
        <taxon>Winogradskyella</taxon>
    </lineage>
</organism>
<proteinExistence type="predicted"/>
<comment type="caution">
    <text evidence="1">The sequence shown here is derived from an EMBL/GenBank/DDBJ whole genome shotgun (WGS) entry which is preliminary data.</text>
</comment>
<protein>
    <submittedName>
        <fullName evidence="1">Nucleotidyltransferase family protein</fullName>
    </submittedName>
</protein>